<dbReference type="SUPFAM" id="SSF50923">
    <property type="entry name" value="Hemopexin-like domain"/>
    <property type="match status" value="1"/>
</dbReference>
<comment type="caution">
    <text evidence="2">The sequence shown here is derived from an EMBL/GenBank/DDBJ whole genome shotgun (WGS) entry which is preliminary data.</text>
</comment>
<dbReference type="InterPro" id="IPR036375">
    <property type="entry name" value="Hemopexin-like_dom_sf"/>
</dbReference>
<dbReference type="Gene3D" id="2.110.10.10">
    <property type="entry name" value="Hemopexin-like domain"/>
    <property type="match status" value="1"/>
</dbReference>
<reference evidence="2" key="2">
    <citation type="journal article" name="Front. Microbiol.">
        <title>Degradative Capacity of Two Strains of Rhodonia placenta: From Phenotype to Genotype.</title>
        <authorList>
            <person name="Kolle M."/>
            <person name="Horta M.A.C."/>
            <person name="Nowrousian M."/>
            <person name="Ohm R.A."/>
            <person name="Benz J.P."/>
            <person name="Pilgard A."/>
        </authorList>
    </citation>
    <scope>NUCLEOTIDE SEQUENCE</scope>
    <source>
        <strain evidence="2">FPRL280</strain>
    </source>
</reference>
<accession>A0A8H7P842</accession>
<dbReference type="AlphaFoldDB" id="A0A8H7P842"/>
<feature type="region of interest" description="Disordered" evidence="1">
    <location>
        <begin position="161"/>
        <end position="186"/>
    </location>
</feature>
<dbReference type="Proteomes" id="UP000639403">
    <property type="component" value="Unassembled WGS sequence"/>
</dbReference>
<reference evidence="2" key="1">
    <citation type="submission" date="2020-11" db="EMBL/GenBank/DDBJ databases">
        <authorList>
            <person name="Koelle M."/>
            <person name="Horta M.A.C."/>
            <person name="Nowrousian M."/>
            <person name="Ohm R.A."/>
            <person name="Benz P."/>
            <person name="Pilgard A."/>
        </authorList>
    </citation>
    <scope>NUCLEOTIDE SEQUENCE</scope>
    <source>
        <strain evidence="2">FPRL280</strain>
    </source>
</reference>
<evidence type="ECO:0000313" key="3">
    <source>
        <dbReference type="Proteomes" id="UP000639403"/>
    </source>
</evidence>
<feature type="compositionally biased region" description="Polar residues" evidence="1">
    <location>
        <begin position="177"/>
        <end position="186"/>
    </location>
</feature>
<proteinExistence type="predicted"/>
<gene>
    <name evidence="2" type="ORF">IEO21_02315</name>
</gene>
<dbReference type="EMBL" id="JADOXO010000022">
    <property type="protein sequence ID" value="KAF9819144.1"/>
    <property type="molecule type" value="Genomic_DNA"/>
</dbReference>
<name>A0A8H7P842_9APHY</name>
<organism evidence="2 3">
    <name type="scientific">Rhodonia placenta</name>
    <dbReference type="NCBI Taxonomy" id="104341"/>
    <lineage>
        <taxon>Eukaryota</taxon>
        <taxon>Fungi</taxon>
        <taxon>Dikarya</taxon>
        <taxon>Basidiomycota</taxon>
        <taxon>Agaricomycotina</taxon>
        <taxon>Agaricomycetes</taxon>
        <taxon>Polyporales</taxon>
        <taxon>Adustoporiaceae</taxon>
        <taxon>Rhodonia</taxon>
    </lineage>
</organism>
<sequence>MTPKRSIPPYVTGFINPRSSGDEVYIFKDDKYVLIHFHTSTLRDTLLSGPHCITDDWVSLEHVGFSCIDAAIPNPSTPNQVFFFFQDRYVLVEVCSKPGAHDDKLIDGPKNTLIEFANIQGPQFGTPDVTLQIAWPADDGYYWVYFFKDTEWLQFKFKRPGSRRSTWRGPSREATDTRSTSSVGHNMQGSGISLAQAYAKRFSLRRDMQLASAAWQFIGVPLPVFEVTEALILLVVFMIQCEGLLYVRFTGFEYDGDEELVVAGSAKDDGVDVDDGVVDEVASRWRRASLEGFMHYETGRVEGVPRGPTRCVVGLEAC</sequence>
<evidence type="ECO:0000256" key="1">
    <source>
        <dbReference type="SAM" id="MobiDB-lite"/>
    </source>
</evidence>
<evidence type="ECO:0000313" key="2">
    <source>
        <dbReference type="EMBL" id="KAF9819144.1"/>
    </source>
</evidence>
<protein>
    <submittedName>
        <fullName evidence="2">Uncharacterized protein</fullName>
    </submittedName>
</protein>